<reference evidence="1 2" key="1">
    <citation type="submission" date="2019-01" db="EMBL/GenBank/DDBJ databases">
        <authorList>
            <consortium name="Pathogen Informatics"/>
        </authorList>
    </citation>
    <scope>NUCLEOTIDE SEQUENCE [LARGE SCALE GENOMIC DNA]</scope>
    <source>
        <strain evidence="1 2">NCTC10125</strain>
    </source>
</reference>
<dbReference type="NCBIfam" id="NF045847">
    <property type="entry name" value="MGA1079_SerProt"/>
    <property type="match status" value="1"/>
</dbReference>
<dbReference type="RefSeq" id="WP_052506197.1">
    <property type="nucleotide sequence ID" value="NZ_CP007229.1"/>
</dbReference>
<gene>
    <name evidence="1" type="ORF">NCTC10125_00186</name>
</gene>
<dbReference type="EMBL" id="LR214971">
    <property type="protein sequence ID" value="VEU61384.1"/>
    <property type="molecule type" value="Genomic_DNA"/>
</dbReference>
<organism evidence="1 2">
    <name type="scientific">Mesomycoplasma dispar</name>
    <dbReference type="NCBI Taxonomy" id="86660"/>
    <lineage>
        <taxon>Bacteria</taxon>
        <taxon>Bacillati</taxon>
        <taxon>Mycoplasmatota</taxon>
        <taxon>Mycoplasmoidales</taxon>
        <taxon>Metamycoplasmataceae</taxon>
        <taxon>Mesomycoplasma</taxon>
    </lineage>
</organism>
<dbReference type="Proteomes" id="UP000289629">
    <property type="component" value="Chromosome"/>
</dbReference>
<sequence length="1449" mass="168060">MIKSKNKAKNLLQMVLLGKKNVILFLPLLLTSASYSLYVTRRNYDVDYEVLGEDEINGQVNFAVDLDREKIKKYKISEYLTSASFNFENAKLWIKHPKNNGFDYKLTDISLDSQNYNVLILTYTAKSLTNQNQLTKFSKKILIKNSNTDVNLLVRSIKDSYFLDDYFDFNYDFIGSFGKNLPKATENERNLDKFLTQKTTIFNNFFKILVKPNANIKILDDGRISVESNILFNSQIIKTVNLVSKNKIDFSKSDDFNLKINYTNEFLNSSFYKNTWLDDVNYRDFDFSKTNNPNSYFWSFEEPIGAGGLGNYWFYNSVLKPTLEKLKKNKQINENKKFSMFKPQINVVSSSFLGVDSPTDPNELTKKELDLIFNDFLKSNNFFKIEKPDNVTVEFSNFTINNQEKRVLTSATNKSISFKLIAKKGTESREIILNFAPKEFIRTYQNEQDKADESKILEIIADKTGKKLFQNTKIKNLNDVHGNYSLIDSSENLVNKFNSIYSLPKIGRYQIFAKEIINKNNVKGESEIFFWYTQDGIEIPIITKANEKIANFKNNNKINVKNWKPAQYQDIKPLNKNNFSKEDFKPIKTSKIDYNTGKTVEVSNEIDQKDKEIIDKINSRHFEYRGAGAEIINKKQVFYSLVDVDDIIEQKAENMLNYVLNIKNSLTDEIKDKNKFKNETVGIKVSPDGSKINTESAKLNSPDINRKEIFDKNDTNVQININKISKDYFLYFYDVKKGAEKGSLQFKLGFINKKNTNIRYSTEKVINLFNLVNEFKSKLYPEIILNKIKFSDLIFKNQNYNINDLKANNFWDFIDLKKEALNYNNFEIDKSKIHLSDVKYSGKNGYFRLKYVDGKTSIIGSNWYHFTNLATNNGENRLEIDKNKTLITVFESANIIRRFRQVEPYFEDLIWSFNKSTKEASWIFKEKYISETLLKPNTNKRKIYLHLFGNALVQNFARAKRIIGGDNYKGGYDFEFDFEKLIKGETIEINSQTENVYFENSSKKLDPIQFTITAKYLKNQGIQFKFRLKDPKFGLILDDINKHLEPGTVEFYNSSRFDAFDQKKAFLLHLAAANVQIDYQNNLENEDFHKKTNSFDYKNIDFNQENQPITFYNPEANYDLSKYNPNQNVHWKLHEGYLLDNEFAHKNWDSEKSELIKNIRARTFGFSYGSATMLAKVNDNPNDGKFYIITNNHVEGGRNFELDKISGQNLPYSLGSGKYMSIAGPNYANNVDDGFSYWSGQYRVNNVNTWLLWTGTNQLDKQGKGNNFVDISVLIIDINPLIEEAKSKGEFLKVAWLKNWFNLPKLNLELKTNHNLKFYGPNIKSLAMNGFPYGRQNGYIINRAQSDANTISLLRQNGYTQTFFNPGNSGTGLIGLNNSYVATINSGIPLDFLQSFSYENLSHNYFGLNEKGENPTNLNNTNSLAAKIMQLNAKDPLNYSLPWYFKTFK</sequence>
<evidence type="ECO:0000313" key="1">
    <source>
        <dbReference type="EMBL" id="VEU61384.1"/>
    </source>
</evidence>
<protein>
    <submittedName>
        <fullName evidence="1">Uncharacterized protein</fullName>
    </submittedName>
</protein>
<accession>A0AAJ5TCI5</accession>
<proteinExistence type="predicted"/>
<name>A0AAJ5TCI5_9BACT</name>
<evidence type="ECO:0000313" key="2">
    <source>
        <dbReference type="Proteomes" id="UP000289629"/>
    </source>
</evidence>
<dbReference type="KEGG" id="mds:MDIS_00955"/>